<evidence type="ECO:0000256" key="1">
    <source>
        <dbReference type="SAM" id="MobiDB-lite"/>
    </source>
</evidence>
<dbReference type="EMBL" id="CP017825">
    <property type="protein sequence ID" value="APA14402.1"/>
    <property type="molecule type" value="Genomic_DNA"/>
</dbReference>
<dbReference type="Proteomes" id="UP000177798">
    <property type="component" value="Chromosome 12"/>
</dbReference>
<dbReference type="AlphaFoldDB" id="A0A1D9QHX0"/>
<dbReference type="OrthoDB" id="3484056at2759"/>
<proteinExistence type="predicted"/>
<sequence>MKTTLVLALDASYRGKPSLPENAQLWTIVMNSLNDGYAYNFTVTRSETISYSRGNHLELRRAFGCQSLGSHTNSIEVDGRVTFIANSLCVALRRFMLGNSHRLRDATLPVHIAIRFGDGPFVSFDTSFKIEVGLFDLLLRPGPPPTLYRFIDMATSSLRIEIPSPKLTPKPEPVDEELSDMQLDNSDRRRSSTATPVDEAYYAATSESPLFDALPSAGLTYSQEYDDATVQMLLYAAQLVMLYRQLS</sequence>
<gene>
    <name evidence="2" type="ORF">sscle_12g091720</name>
</gene>
<evidence type="ECO:0000313" key="2">
    <source>
        <dbReference type="EMBL" id="APA14402.1"/>
    </source>
</evidence>
<reference evidence="3" key="1">
    <citation type="journal article" date="2017" name="Genome Biol. Evol.">
        <title>The complete genome sequence of the phytopathogenic fungus Sclerotinia sclerotiorum reveals insights into the genome architecture of broad host range pathogens.</title>
        <authorList>
            <person name="Derbyshire M."/>
            <person name="Denton-Giles M."/>
            <person name="Hegedus D."/>
            <person name="Seifbarghy S."/>
            <person name="Rollins J."/>
            <person name="van Kan J."/>
            <person name="Seidl M.F."/>
            <person name="Faino L."/>
            <person name="Mbengue M."/>
            <person name="Navaud O."/>
            <person name="Raffaele S."/>
            <person name="Hammond-Kosack K."/>
            <person name="Heard S."/>
            <person name="Oliver R."/>
        </authorList>
    </citation>
    <scope>NUCLEOTIDE SEQUENCE [LARGE SCALE GENOMIC DNA]</scope>
    <source>
        <strain evidence="3">ATCC 18683 / 1980 / Ss-1</strain>
    </source>
</reference>
<name>A0A1D9QHX0_SCLS1</name>
<protein>
    <submittedName>
        <fullName evidence="2">Uncharacterized protein</fullName>
    </submittedName>
</protein>
<organism evidence="2 3">
    <name type="scientific">Sclerotinia sclerotiorum (strain ATCC 18683 / 1980 / Ss-1)</name>
    <name type="common">White mold</name>
    <name type="synonym">Whetzelinia sclerotiorum</name>
    <dbReference type="NCBI Taxonomy" id="665079"/>
    <lineage>
        <taxon>Eukaryota</taxon>
        <taxon>Fungi</taxon>
        <taxon>Dikarya</taxon>
        <taxon>Ascomycota</taxon>
        <taxon>Pezizomycotina</taxon>
        <taxon>Leotiomycetes</taxon>
        <taxon>Helotiales</taxon>
        <taxon>Sclerotiniaceae</taxon>
        <taxon>Sclerotinia</taxon>
    </lineage>
</organism>
<feature type="region of interest" description="Disordered" evidence="1">
    <location>
        <begin position="164"/>
        <end position="196"/>
    </location>
</feature>
<evidence type="ECO:0000313" key="3">
    <source>
        <dbReference type="Proteomes" id="UP000177798"/>
    </source>
</evidence>
<dbReference type="VEuPathDB" id="FungiDB:sscle_12g091720"/>
<accession>A0A1D9QHX0</accession>